<reference evidence="2 3" key="1">
    <citation type="journal article" date="2016" name="Nat. Commun.">
        <title>Thousands of microbial genomes shed light on interconnected biogeochemical processes in an aquifer system.</title>
        <authorList>
            <person name="Anantharaman K."/>
            <person name="Brown C.T."/>
            <person name="Hug L.A."/>
            <person name="Sharon I."/>
            <person name="Castelle C.J."/>
            <person name="Probst A.J."/>
            <person name="Thomas B.C."/>
            <person name="Singh A."/>
            <person name="Wilkins M.J."/>
            <person name="Karaoz U."/>
            <person name="Brodie E.L."/>
            <person name="Williams K.H."/>
            <person name="Hubbard S.S."/>
            <person name="Banfield J.F."/>
        </authorList>
    </citation>
    <scope>NUCLEOTIDE SEQUENCE [LARGE SCALE GENOMIC DNA]</scope>
</reference>
<evidence type="ECO:0000256" key="1">
    <source>
        <dbReference type="SAM" id="MobiDB-lite"/>
    </source>
</evidence>
<accession>A0A1F4UI83</accession>
<evidence type="ECO:0000313" key="2">
    <source>
        <dbReference type="EMBL" id="OGC44617.1"/>
    </source>
</evidence>
<feature type="region of interest" description="Disordered" evidence="1">
    <location>
        <begin position="180"/>
        <end position="204"/>
    </location>
</feature>
<proteinExistence type="predicted"/>
<dbReference type="Proteomes" id="UP000176583">
    <property type="component" value="Unassembled WGS sequence"/>
</dbReference>
<dbReference type="STRING" id="1802613.A2V54_00400"/>
<evidence type="ECO:0000313" key="3">
    <source>
        <dbReference type="Proteomes" id="UP000176583"/>
    </source>
</evidence>
<sequence length="293" mass="33407">MNALPWDEIPKNTVFAVSPFVEGPHKGFWGIAARLADGRRFWAAYDDPENVVAAPNRVMAQTILTNLREHSKMKQVAEEIGDWVDASPSGLPDPRIFPVINWDEVPDSVRLQERQFRGEIWGIMAPMPDGEHLVMFDQFVKDAGYRNFSATQEEAQGLIAFLEMSQTPPDPQVEERLRCSTSSEPSVPPLLPAPAPAEERSRSFDEREHFDGILSAINEDAERCRVEELGELEKEWRRRLAVGKRGACICGQCRHEFRYKVTKILDWYEESIGYVPTDLELDARRLLDLLVMP</sequence>
<dbReference type="EMBL" id="MEUW01000013">
    <property type="protein sequence ID" value="OGC44617.1"/>
    <property type="molecule type" value="Genomic_DNA"/>
</dbReference>
<name>A0A1F4UI83_UNCKA</name>
<dbReference type="AlphaFoldDB" id="A0A1F4UI83"/>
<gene>
    <name evidence="2" type="ORF">A2V54_00400</name>
</gene>
<organism evidence="2 3">
    <name type="scientific">candidate division WWE3 bacterium RBG_19FT_COMBO_53_11</name>
    <dbReference type="NCBI Taxonomy" id="1802613"/>
    <lineage>
        <taxon>Bacteria</taxon>
        <taxon>Katanobacteria</taxon>
    </lineage>
</organism>
<comment type="caution">
    <text evidence="2">The sequence shown here is derived from an EMBL/GenBank/DDBJ whole genome shotgun (WGS) entry which is preliminary data.</text>
</comment>
<protein>
    <submittedName>
        <fullName evidence="2">Uncharacterized protein</fullName>
    </submittedName>
</protein>
<feature type="compositionally biased region" description="Pro residues" evidence="1">
    <location>
        <begin position="186"/>
        <end position="195"/>
    </location>
</feature>